<gene>
    <name evidence="1" type="ORF">EZJ58_1211</name>
</gene>
<dbReference type="AlphaFoldDB" id="A0A4R1N7L9"/>
<keyword evidence="2" id="KW-1185">Reference proteome</keyword>
<dbReference type="EMBL" id="SJOI01000001">
    <property type="protein sequence ID" value="TCL03162.1"/>
    <property type="molecule type" value="Genomic_DNA"/>
</dbReference>
<dbReference type="Proteomes" id="UP000294555">
    <property type="component" value="Unassembled WGS sequence"/>
</dbReference>
<organism evidence="1 2">
    <name type="scientific">Sodalis ligni</name>
    <dbReference type="NCBI Taxonomy" id="2697027"/>
    <lineage>
        <taxon>Bacteria</taxon>
        <taxon>Pseudomonadati</taxon>
        <taxon>Pseudomonadota</taxon>
        <taxon>Gammaproteobacteria</taxon>
        <taxon>Enterobacterales</taxon>
        <taxon>Bruguierivoracaceae</taxon>
        <taxon>Sodalis</taxon>
    </lineage>
</organism>
<protein>
    <submittedName>
        <fullName evidence="1">Uncharacterized protein</fullName>
    </submittedName>
</protein>
<comment type="caution">
    <text evidence="1">The sequence shown here is derived from an EMBL/GenBank/DDBJ whole genome shotgun (WGS) entry which is preliminary data.</text>
</comment>
<evidence type="ECO:0000313" key="2">
    <source>
        <dbReference type="Proteomes" id="UP000294555"/>
    </source>
</evidence>
<accession>A0A4R1N7L9</accession>
<reference evidence="1 2" key="1">
    <citation type="submission" date="2019-02" db="EMBL/GenBank/DDBJ databases">
        <title>Investigation of anaerobic lignin degradation for improved lignocellulosic biofuels.</title>
        <authorList>
            <person name="Deangelis K."/>
        </authorList>
    </citation>
    <scope>NUCLEOTIDE SEQUENCE [LARGE SCALE GENOMIC DNA]</scope>
    <source>
        <strain evidence="1 2">159R</strain>
    </source>
</reference>
<proteinExistence type="predicted"/>
<sequence>MENTVPHSASNLQVVTRRHIQIQRCSRGSCFSLAPCYHFITKKTHSFSMSMGNQRFFHKYLQLQRIATRTVMSFNAAGW</sequence>
<evidence type="ECO:0000313" key="1">
    <source>
        <dbReference type="EMBL" id="TCL03162.1"/>
    </source>
</evidence>
<name>A0A4R1N7L9_9GAMM</name>